<keyword evidence="2" id="KW-1133">Transmembrane helix</keyword>
<dbReference type="AlphaFoldDB" id="T0L2A6"/>
<feature type="region of interest" description="Disordered" evidence="1">
    <location>
        <begin position="752"/>
        <end position="906"/>
    </location>
</feature>
<comment type="caution">
    <text evidence="3">The sequence shown here is derived from an EMBL/GenBank/DDBJ whole genome shotgun (WGS) entry which is preliminary data.</text>
</comment>
<feature type="compositionally biased region" description="Basic and acidic residues" evidence="1">
    <location>
        <begin position="133"/>
        <end position="146"/>
    </location>
</feature>
<gene>
    <name evidence="3" type="ORF">CGLO_01173</name>
</gene>
<feature type="transmembrane region" description="Helical" evidence="2">
    <location>
        <begin position="14"/>
        <end position="30"/>
    </location>
</feature>
<keyword evidence="2" id="KW-0472">Membrane</keyword>
<accession>T0L2A6</accession>
<feature type="compositionally biased region" description="Pro residues" evidence="1">
    <location>
        <begin position="388"/>
        <end position="398"/>
    </location>
</feature>
<feature type="compositionally biased region" description="Polar residues" evidence="1">
    <location>
        <begin position="772"/>
        <end position="782"/>
    </location>
</feature>
<feature type="compositionally biased region" description="Low complexity" evidence="1">
    <location>
        <begin position="889"/>
        <end position="906"/>
    </location>
</feature>
<evidence type="ECO:0000313" key="3">
    <source>
        <dbReference type="EMBL" id="EQB58569.1"/>
    </source>
</evidence>
<evidence type="ECO:0000313" key="4">
    <source>
        <dbReference type="Proteomes" id="UP000015530"/>
    </source>
</evidence>
<feature type="region of interest" description="Disordered" evidence="1">
    <location>
        <begin position="240"/>
        <end position="275"/>
    </location>
</feature>
<dbReference type="EMBL" id="AMYD01000264">
    <property type="protein sequence ID" value="EQB58569.1"/>
    <property type="molecule type" value="Genomic_DNA"/>
</dbReference>
<dbReference type="Gene3D" id="1.20.1250.20">
    <property type="entry name" value="MFS general substrate transporter like domains"/>
    <property type="match status" value="1"/>
</dbReference>
<protein>
    <submittedName>
        <fullName evidence="3">Uncharacterized protein</fullName>
    </submittedName>
</protein>
<feature type="compositionally biased region" description="Basic and acidic residues" evidence="1">
    <location>
        <begin position="240"/>
        <end position="249"/>
    </location>
</feature>
<organism evidence="3 4">
    <name type="scientific">Colletotrichum gloeosporioides (strain Cg-14)</name>
    <name type="common">Anthracnose fungus</name>
    <name type="synonym">Glomerella cingulata</name>
    <dbReference type="NCBI Taxonomy" id="1237896"/>
    <lineage>
        <taxon>Eukaryota</taxon>
        <taxon>Fungi</taxon>
        <taxon>Dikarya</taxon>
        <taxon>Ascomycota</taxon>
        <taxon>Pezizomycotina</taxon>
        <taxon>Sordariomycetes</taxon>
        <taxon>Hypocreomycetidae</taxon>
        <taxon>Glomerellales</taxon>
        <taxon>Glomerellaceae</taxon>
        <taxon>Colletotrichum</taxon>
        <taxon>Colletotrichum gloeosporioides species complex</taxon>
    </lineage>
</organism>
<feature type="compositionally biased region" description="Low complexity" evidence="1">
    <location>
        <begin position="864"/>
        <end position="880"/>
    </location>
</feature>
<sequence>MLNPSAWNWGAKSGFFWAASCFLCFVWSYFRLPEPRGRTYAELDILFEQRVSARKFSKTQRLPPQSTAPLPSQHQMRRVNVGHNVFRWRRPARGFAFTPGRNRIIHPAFARRPEAWAEPKPEPQRAATPLPKVEQKVAPEAPEKKELTKEQLRQFMAHQEAREQEAKRRQRARRSKAKVTWVAVRRNAPAWATRRFEIRQWGAEVFRAKMMAREEALAIAAPDVWKEAAEARQEISKQDVRKAAREAARKAARKASSRAAQKARQDRKERRARNELRNELRARRKLIAATGARPPVSNRIRAGHVKTAPEDIRRRNSIRTWKDIVGADIEAENPRGSSRPFTRLEVRNIQPFDGFVTKTDYEVVSDWNTRRRPGEPLLLRVPGRAPLFSPPPTPPTVPPDGLQTRQPKVVKNNSLLTQMLLAARYMARYQGKRISLDDVDIIATRSVLDYLIFFCTNAESRLVRLNLYMVGRSLHVMRPPTEDTDSAAVPIAGFGRNYEKAVTVLPPSLQDSPDHLRNIKYKIGDVTCLVQTQVDAYCGEDAGYLGKTTYKKTYDNGDTVIETASAGYAEPPRDGMAEIKTQSRFKPEEEQKQRQAEDFRQAWLGRVTHMINARQIYGVFEEAEVVPTAGYLRDWEDANQLALRRMATLLKEMRRRVKRRGVRSCVVHLRRGPDMNNTILFYETVDQEPTAPDELISEFWAGKKPPRATPEAWKEKQRARRRQISTGLNNDKRTLALRKKLKMIHQTFRKYVSSPKEVSAAPADHGKPAIAQTRQSKPTPDTSKTDADKKPGIVGAKKVPQSQQNGKPAPKKTKPTPANGTAGGQMNAVTRTSGKAKGPSVPIKADWGQRNVALAEKKTRQADAAKMAKAKPAARAFKPQAPRPKPAADDGWGAAFGPVPGAGPRR</sequence>
<dbReference type="HOGENOM" id="CLU_320283_0_0_1"/>
<reference evidence="4" key="1">
    <citation type="journal article" date="2013" name="Mol. Plant Microbe Interact.">
        <title>Global aspects of pacC regulation of pathogenicity genes in Colletotrichum gloeosporioides as revealed by transcriptome analysis.</title>
        <authorList>
            <person name="Alkan N."/>
            <person name="Meng X."/>
            <person name="Friedlander G."/>
            <person name="Reuveni E."/>
            <person name="Sukno S."/>
            <person name="Sherman A."/>
            <person name="Thon M."/>
            <person name="Fluhr R."/>
            <person name="Prusky D."/>
        </authorList>
    </citation>
    <scope>NUCLEOTIDE SEQUENCE [LARGE SCALE GENOMIC DNA]</scope>
    <source>
        <strain evidence="4">Cg-14</strain>
    </source>
</reference>
<dbReference type="InterPro" id="IPR036259">
    <property type="entry name" value="MFS_trans_sf"/>
</dbReference>
<evidence type="ECO:0000256" key="2">
    <source>
        <dbReference type="SAM" id="Phobius"/>
    </source>
</evidence>
<dbReference type="PANTHER" id="PTHR35179">
    <property type="entry name" value="PROTEIN CBG02620"/>
    <property type="match status" value="1"/>
</dbReference>
<feature type="region of interest" description="Disordered" evidence="1">
    <location>
        <begin position="115"/>
        <end position="146"/>
    </location>
</feature>
<keyword evidence="2" id="KW-0812">Transmembrane</keyword>
<dbReference type="OrthoDB" id="420564at2759"/>
<evidence type="ECO:0000256" key="1">
    <source>
        <dbReference type="SAM" id="MobiDB-lite"/>
    </source>
</evidence>
<proteinExistence type="predicted"/>
<feature type="region of interest" description="Disordered" evidence="1">
    <location>
        <begin position="380"/>
        <end position="405"/>
    </location>
</feature>
<dbReference type="PANTHER" id="PTHR35179:SF1">
    <property type="entry name" value="INTEGRAL MEMBRANE PROTEIN"/>
    <property type="match status" value="1"/>
</dbReference>
<feature type="region of interest" description="Disordered" evidence="1">
    <location>
        <begin position="705"/>
        <end position="733"/>
    </location>
</feature>
<feature type="compositionally biased region" description="Basic and acidic residues" evidence="1">
    <location>
        <begin position="263"/>
        <end position="275"/>
    </location>
</feature>
<dbReference type="Proteomes" id="UP000015530">
    <property type="component" value="Unassembled WGS sequence"/>
</dbReference>
<name>T0L2A6_COLGC</name>